<feature type="transmembrane region" description="Helical" evidence="6">
    <location>
        <begin position="15"/>
        <end position="34"/>
    </location>
</feature>
<feature type="transmembrane region" description="Helical" evidence="6">
    <location>
        <begin position="107"/>
        <end position="126"/>
    </location>
</feature>
<comment type="caution">
    <text evidence="8">The sequence shown here is derived from an EMBL/GenBank/DDBJ whole genome shotgun (WGS) entry which is preliminary data.</text>
</comment>
<accession>A0A0W7WX22</accession>
<keyword evidence="3 6" id="KW-1133">Transmembrane helix</keyword>
<dbReference type="InterPro" id="IPR011701">
    <property type="entry name" value="MFS"/>
</dbReference>
<dbReference type="GO" id="GO:0022857">
    <property type="term" value="F:transmembrane transporter activity"/>
    <property type="evidence" value="ECO:0007669"/>
    <property type="project" value="InterPro"/>
</dbReference>
<evidence type="ECO:0000256" key="1">
    <source>
        <dbReference type="ARBA" id="ARBA00004651"/>
    </source>
</evidence>
<protein>
    <recommendedName>
        <fullName evidence="7">Major facilitator superfamily (MFS) profile domain-containing protein</fullName>
    </recommendedName>
</protein>
<dbReference type="AlphaFoldDB" id="A0A0W7WX22"/>
<name>A0A0W7WX22_9ACTN</name>
<evidence type="ECO:0000256" key="2">
    <source>
        <dbReference type="ARBA" id="ARBA00022692"/>
    </source>
</evidence>
<feature type="domain" description="Major facilitator superfamily (MFS) profile" evidence="7">
    <location>
        <begin position="1"/>
        <end position="136"/>
    </location>
</feature>
<evidence type="ECO:0000256" key="4">
    <source>
        <dbReference type="ARBA" id="ARBA00023136"/>
    </source>
</evidence>
<comment type="subcellular location">
    <subcellularLocation>
        <location evidence="1">Cell membrane</location>
        <topology evidence="1">Multi-pass membrane protein</topology>
    </subcellularLocation>
</comment>
<dbReference type="Proteomes" id="UP000054804">
    <property type="component" value="Unassembled WGS sequence"/>
</dbReference>
<keyword evidence="4 6" id="KW-0472">Membrane</keyword>
<evidence type="ECO:0000256" key="6">
    <source>
        <dbReference type="SAM" id="Phobius"/>
    </source>
</evidence>
<evidence type="ECO:0000313" key="9">
    <source>
        <dbReference type="Proteomes" id="UP000054804"/>
    </source>
</evidence>
<evidence type="ECO:0000256" key="3">
    <source>
        <dbReference type="ARBA" id="ARBA00022989"/>
    </source>
</evidence>
<reference evidence="8 9" key="1">
    <citation type="submission" date="2015-12" db="EMBL/GenBank/DDBJ databases">
        <title>Draft genome sequence of Streptomyces silvensis ATCC 53525, a producer of novel hormone antagonists.</title>
        <authorList>
            <person name="Johnston C.W."/>
            <person name="Li Y."/>
            <person name="Magarvey N.A."/>
        </authorList>
    </citation>
    <scope>NUCLEOTIDE SEQUENCE [LARGE SCALE GENOMIC DNA]</scope>
    <source>
        <strain evidence="8 9">ATCC 53525</strain>
    </source>
</reference>
<evidence type="ECO:0000313" key="8">
    <source>
        <dbReference type="EMBL" id="KUF15060.1"/>
    </source>
</evidence>
<sequence>MASDPEHDLHAGRDGLQWVVSAYLLASGTLMLGVGRIGDLFGRRRLLVAGLVVFGRSSSARTLAPTLSVLVGARVAQGVGAALIMPVGLSLLTNVHPEELRGRATNWALGIGGTATACGPFVGAALTKSVSSSAPP</sequence>
<dbReference type="RefSeq" id="WP_058850623.1">
    <property type="nucleotide sequence ID" value="NZ_LOCL01000048.1"/>
</dbReference>
<keyword evidence="2 6" id="KW-0812">Transmembrane</keyword>
<evidence type="ECO:0000256" key="5">
    <source>
        <dbReference type="ARBA" id="ARBA00023251"/>
    </source>
</evidence>
<dbReference type="EMBL" id="LOCL01000048">
    <property type="protein sequence ID" value="KUF15060.1"/>
    <property type="molecule type" value="Genomic_DNA"/>
</dbReference>
<organism evidence="8 9">
    <name type="scientific">Streptomyces silvensis</name>
    <dbReference type="NCBI Taxonomy" id="1765722"/>
    <lineage>
        <taxon>Bacteria</taxon>
        <taxon>Bacillati</taxon>
        <taxon>Actinomycetota</taxon>
        <taxon>Actinomycetes</taxon>
        <taxon>Kitasatosporales</taxon>
        <taxon>Streptomycetaceae</taxon>
        <taxon>Streptomyces</taxon>
    </lineage>
</organism>
<dbReference type="PANTHER" id="PTHR42718">
    <property type="entry name" value="MAJOR FACILITATOR SUPERFAMILY MULTIDRUG TRANSPORTER MFSC"/>
    <property type="match status" value="1"/>
</dbReference>
<dbReference type="InterPro" id="IPR036259">
    <property type="entry name" value="MFS_trans_sf"/>
</dbReference>
<dbReference type="GO" id="GO:0046677">
    <property type="term" value="P:response to antibiotic"/>
    <property type="evidence" value="ECO:0007669"/>
    <property type="project" value="UniProtKB-KW"/>
</dbReference>
<dbReference type="Pfam" id="PF07690">
    <property type="entry name" value="MFS_1"/>
    <property type="match status" value="1"/>
</dbReference>
<keyword evidence="5" id="KW-0046">Antibiotic resistance</keyword>
<dbReference type="PANTHER" id="PTHR42718:SF42">
    <property type="entry name" value="EXPORT PROTEIN"/>
    <property type="match status" value="1"/>
</dbReference>
<keyword evidence="9" id="KW-1185">Reference proteome</keyword>
<dbReference type="Gene3D" id="1.20.1720.10">
    <property type="entry name" value="Multidrug resistance protein D"/>
    <property type="match status" value="1"/>
</dbReference>
<dbReference type="PROSITE" id="PS50850">
    <property type="entry name" value="MFS"/>
    <property type="match status" value="1"/>
</dbReference>
<dbReference type="InterPro" id="IPR020846">
    <property type="entry name" value="MFS_dom"/>
</dbReference>
<evidence type="ECO:0000259" key="7">
    <source>
        <dbReference type="PROSITE" id="PS50850"/>
    </source>
</evidence>
<proteinExistence type="predicted"/>
<dbReference type="STRING" id="1765722.AT728_26700"/>
<feature type="transmembrane region" description="Helical" evidence="6">
    <location>
        <begin position="76"/>
        <end position="95"/>
    </location>
</feature>
<dbReference type="GO" id="GO:0005886">
    <property type="term" value="C:plasma membrane"/>
    <property type="evidence" value="ECO:0007669"/>
    <property type="project" value="UniProtKB-SubCell"/>
</dbReference>
<dbReference type="SUPFAM" id="SSF103473">
    <property type="entry name" value="MFS general substrate transporter"/>
    <property type="match status" value="1"/>
</dbReference>
<gene>
    <name evidence="8" type="ORF">AT728_26700</name>
</gene>